<sequence>MTTGEALADLDRPTDEPLSSLAGDSALIDVDVAHDPLAGTRDLLNGCFLRSTAISQASAGYPCTRKDTRTQNRSPSAPGLRASLTPARYRGVMSDTAAPTPPVTERRWRDDLHLAHMIADQVDRLTQARFDARDFTVETKPDLTPVTEADREAERAIREHLGRARGRDSVLGEEMPTTGRSPRQWVIDPIDGTKNFVRGVPVWATLIALVEDGQVVVGLVSAPAMTRRWWAVKGGGAWTGRSLSSARRLSVSRVSHLADASLSYSSLSGWATAKRLRGMLGLMQACWRTRAYGDFWSYMLLAEGAVDLAAEPELELYDMAALVPIVTEAGGTFTSLSWQAGPFGGNAVASNTLLHGAVMEHLGTETD</sequence>
<comment type="cofactor">
    <cofactor evidence="1 12">
        <name>Mg(2+)</name>
        <dbReference type="ChEBI" id="CHEBI:18420"/>
    </cofactor>
</comment>
<keyword evidence="7 14" id="KW-0378">Hydrolase</keyword>
<dbReference type="GO" id="GO:0046872">
    <property type="term" value="F:metal ion binding"/>
    <property type="evidence" value="ECO:0007669"/>
    <property type="project" value="UniProtKB-KW"/>
</dbReference>
<name>A0A448KG02_9ACTO</name>
<reference evidence="14 15" key="1">
    <citation type="submission" date="2018-12" db="EMBL/GenBank/DDBJ databases">
        <authorList>
            <consortium name="Pathogen Informatics"/>
        </authorList>
    </citation>
    <scope>NUCLEOTIDE SEQUENCE [LARGE SCALE GENOMIC DNA]</scope>
    <source>
        <strain evidence="14 15">NCTC11923</strain>
    </source>
</reference>
<evidence type="ECO:0000256" key="7">
    <source>
        <dbReference type="ARBA" id="ARBA00022801"/>
    </source>
</evidence>
<dbReference type="PANTHER" id="PTHR43200">
    <property type="entry name" value="PHOSPHATASE"/>
    <property type="match status" value="1"/>
</dbReference>
<dbReference type="STRING" id="1278298.GCA_000428685_00962"/>
<feature type="region of interest" description="Disordered" evidence="13">
    <location>
        <begin position="1"/>
        <end position="21"/>
    </location>
</feature>
<dbReference type="EC" id="3.1.3.15" evidence="4"/>
<feature type="region of interest" description="Disordered" evidence="13">
    <location>
        <begin position="59"/>
        <end position="82"/>
    </location>
</feature>
<feature type="binding site" evidence="12">
    <location>
        <position position="190"/>
    </location>
    <ligand>
        <name>Mg(2+)</name>
        <dbReference type="ChEBI" id="CHEBI:18420"/>
        <label>1</label>
        <note>catalytic</note>
    </ligand>
</feature>
<evidence type="ECO:0000256" key="2">
    <source>
        <dbReference type="ARBA" id="ARBA00004970"/>
    </source>
</evidence>
<evidence type="ECO:0000313" key="14">
    <source>
        <dbReference type="EMBL" id="VEG75820.1"/>
    </source>
</evidence>
<comment type="catalytic activity">
    <reaction evidence="10">
        <text>L-histidinol phosphate + H2O = L-histidinol + phosphate</text>
        <dbReference type="Rhea" id="RHEA:14465"/>
        <dbReference type="ChEBI" id="CHEBI:15377"/>
        <dbReference type="ChEBI" id="CHEBI:43474"/>
        <dbReference type="ChEBI" id="CHEBI:57699"/>
        <dbReference type="ChEBI" id="CHEBI:57980"/>
        <dbReference type="EC" id="3.1.3.15"/>
    </reaction>
</comment>
<feature type="binding site" evidence="12">
    <location>
        <position position="173"/>
    </location>
    <ligand>
        <name>Mg(2+)</name>
        <dbReference type="ChEBI" id="CHEBI:18420"/>
        <label>1</label>
        <note>catalytic</note>
    </ligand>
</feature>
<evidence type="ECO:0000256" key="6">
    <source>
        <dbReference type="ARBA" id="ARBA00022723"/>
    </source>
</evidence>
<dbReference type="PRINTS" id="PR00377">
    <property type="entry name" value="IMPHPHTASES"/>
</dbReference>
<keyword evidence="6 12" id="KW-0479">Metal-binding</keyword>
<dbReference type="InterPro" id="IPR000760">
    <property type="entry name" value="Inositol_monophosphatase-like"/>
</dbReference>
<evidence type="ECO:0000256" key="12">
    <source>
        <dbReference type="PIRSR" id="PIRSR600760-2"/>
    </source>
</evidence>
<feature type="binding site" evidence="12">
    <location>
        <position position="188"/>
    </location>
    <ligand>
        <name>Mg(2+)</name>
        <dbReference type="ChEBI" id="CHEBI:18420"/>
        <label>1</label>
        <note>catalytic</note>
    </ligand>
</feature>
<dbReference type="GO" id="GO:0004401">
    <property type="term" value="F:histidinol-phosphatase activity"/>
    <property type="evidence" value="ECO:0007669"/>
    <property type="project" value="UniProtKB-EC"/>
</dbReference>
<dbReference type="AlphaFoldDB" id="A0A448KG02"/>
<dbReference type="Gene3D" id="3.40.190.80">
    <property type="match status" value="1"/>
</dbReference>
<comment type="similarity">
    <text evidence="3">Belongs to the inositol monophosphatase superfamily.</text>
</comment>
<evidence type="ECO:0000256" key="8">
    <source>
        <dbReference type="ARBA" id="ARBA00022842"/>
    </source>
</evidence>
<proteinExistence type="inferred from homology"/>
<evidence type="ECO:0000256" key="11">
    <source>
        <dbReference type="ARBA" id="ARBA00053547"/>
    </source>
</evidence>
<dbReference type="InterPro" id="IPR020583">
    <property type="entry name" value="Inositol_monoP_metal-BS"/>
</dbReference>
<dbReference type="GO" id="GO:0000105">
    <property type="term" value="P:L-histidine biosynthetic process"/>
    <property type="evidence" value="ECO:0007669"/>
    <property type="project" value="TreeGrafter"/>
</dbReference>
<dbReference type="PROSITE" id="PS00629">
    <property type="entry name" value="IMP_1"/>
    <property type="match status" value="1"/>
</dbReference>
<keyword evidence="8 12" id="KW-0460">Magnesium</keyword>
<evidence type="ECO:0000256" key="1">
    <source>
        <dbReference type="ARBA" id="ARBA00001946"/>
    </source>
</evidence>
<evidence type="ECO:0000256" key="4">
    <source>
        <dbReference type="ARBA" id="ARBA00013085"/>
    </source>
</evidence>
<dbReference type="Gene3D" id="3.30.540.10">
    <property type="entry name" value="Fructose-1,6-Bisphosphatase, subunit A, domain 1"/>
    <property type="match status" value="1"/>
</dbReference>
<keyword evidence="15" id="KW-1185">Reference proteome</keyword>
<dbReference type="SUPFAM" id="SSF56655">
    <property type="entry name" value="Carbohydrate phosphatase"/>
    <property type="match status" value="1"/>
</dbReference>
<evidence type="ECO:0000256" key="5">
    <source>
        <dbReference type="ARBA" id="ARBA00021697"/>
    </source>
</evidence>
<evidence type="ECO:0000256" key="9">
    <source>
        <dbReference type="ARBA" id="ARBA00033209"/>
    </source>
</evidence>
<feature type="binding site" evidence="12">
    <location>
        <position position="191"/>
    </location>
    <ligand>
        <name>Mg(2+)</name>
        <dbReference type="ChEBI" id="CHEBI:18420"/>
        <label>1</label>
        <note>catalytic</note>
    </ligand>
</feature>
<comment type="function">
    <text evidence="11">Catalyzes the dephosphorylation of histidinol-phosphate to histidinol, the direct precursor of histidine.</text>
</comment>
<dbReference type="FunFam" id="3.30.540.10:FF:000003">
    <property type="entry name" value="Inositol-1-monophosphatase"/>
    <property type="match status" value="1"/>
</dbReference>
<dbReference type="Pfam" id="PF00459">
    <property type="entry name" value="Inositol_P"/>
    <property type="match status" value="1"/>
</dbReference>
<accession>A0A448KG02</accession>
<protein>
    <recommendedName>
        <fullName evidence="5">Histidinol-phosphatase</fullName>
        <ecNumber evidence="4">3.1.3.15</ecNumber>
    </recommendedName>
    <alternativeName>
        <fullName evidence="9">Histidinol-phosphate phosphatase</fullName>
    </alternativeName>
</protein>
<dbReference type="Proteomes" id="UP000276899">
    <property type="component" value="Chromosome"/>
</dbReference>
<evidence type="ECO:0000256" key="13">
    <source>
        <dbReference type="SAM" id="MobiDB-lite"/>
    </source>
</evidence>
<gene>
    <name evidence="14" type="primary">hisN</name>
    <name evidence="14" type="ORF">NCTC11923_02498</name>
</gene>
<evidence type="ECO:0000313" key="15">
    <source>
        <dbReference type="Proteomes" id="UP000276899"/>
    </source>
</evidence>
<dbReference type="PANTHER" id="PTHR43200:SF6">
    <property type="entry name" value="3'(2'),5'-BISPHOSPHATE NUCLEOTIDASE"/>
    <property type="match status" value="1"/>
</dbReference>
<dbReference type="KEGG" id="asla:NCTC11923_02498"/>
<organism evidence="14 15">
    <name type="scientific">Actinomyces slackii</name>
    <dbReference type="NCBI Taxonomy" id="52774"/>
    <lineage>
        <taxon>Bacteria</taxon>
        <taxon>Bacillati</taxon>
        <taxon>Actinomycetota</taxon>
        <taxon>Actinomycetes</taxon>
        <taxon>Actinomycetales</taxon>
        <taxon>Actinomycetaceae</taxon>
        <taxon>Actinomyces</taxon>
    </lineage>
</organism>
<comment type="pathway">
    <text evidence="2">Amino-acid biosynthesis; L-histidine biosynthesis; L-histidine from 5-phospho-alpha-D-ribose 1-diphosphate: step 8/9.</text>
</comment>
<dbReference type="EMBL" id="LR134363">
    <property type="protein sequence ID" value="VEG75820.1"/>
    <property type="molecule type" value="Genomic_DNA"/>
</dbReference>
<dbReference type="InterPro" id="IPR051090">
    <property type="entry name" value="Inositol_monoP_superfamily"/>
</dbReference>
<feature type="binding site" evidence="12">
    <location>
        <position position="318"/>
    </location>
    <ligand>
        <name>Mg(2+)</name>
        <dbReference type="ChEBI" id="CHEBI:18420"/>
        <label>1</label>
        <note>catalytic</note>
    </ligand>
</feature>
<evidence type="ECO:0000256" key="10">
    <source>
        <dbReference type="ARBA" id="ARBA00049158"/>
    </source>
</evidence>
<evidence type="ECO:0000256" key="3">
    <source>
        <dbReference type="ARBA" id="ARBA00009759"/>
    </source>
</evidence>